<dbReference type="HAMAP" id="MF_01479">
    <property type="entry name" value="WhiB"/>
    <property type="match status" value="1"/>
</dbReference>
<comment type="PTM">
    <text evidence="11">The Fe-S cluster can be nitrosylated by nitric oxide (NO).</text>
</comment>
<keyword evidence="11" id="KW-0963">Cytoplasm</keyword>
<evidence type="ECO:0000256" key="11">
    <source>
        <dbReference type="HAMAP-Rule" id="MF_01479"/>
    </source>
</evidence>
<dbReference type="GO" id="GO:0047134">
    <property type="term" value="F:protein-disulfide reductase [NAD(P)H] activity"/>
    <property type="evidence" value="ECO:0007669"/>
    <property type="project" value="TreeGrafter"/>
</dbReference>
<dbReference type="EMBL" id="JACHIR010000001">
    <property type="protein sequence ID" value="MBB5892618.1"/>
    <property type="molecule type" value="Genomic_DNA"/>
</dbReference>
<evidence type="ECO:0000313" key="15">
    <source>
        <dbReference type="Proteomes" id="UP000585638"/>
    </source>
</evidence>
<reference evidence="14 15" key="1">
    <citation type="submission" date="2020-08" db="EMBL/GenBank/DDBJ databases">
        <title>Sequencing the genomes of 1000 actinobacteria strains.</title>
        <authorList>
            <person name="Klenk H.-P."/>
        </authorList>
    </citation>
    <scope>NUCLEOTIDE SEQUENCE [LARGE SCALE GENOMIC DNA]</scope>
    <source>
        <strain evidence="14 15">DSM 43851</strain>
    </source>
</reference>
<evidence type="ECO:0000256" key="8">
    <source>
        <dbReference type="ARBA" id="ARBA00023125"/>
    </source>
</evidence>
<keyword evidence="6 11" id="KW-0411">Iron-sulfur</keyword>
<evidence type="ECO:0000256" key="10">
    <source>
        <dbReference type="ARBA" id="ARBA00023163"/>
    </source>
</evidence>
<name>A0A7W9KHC7_9PSEU</name>
<sequence>MSGDEFMARGLCAQTDPEAFFPAKGGPTRDAKRICQGCDVKPECLAYALSHDERHGVWGGLSERERRKLRRDRNLPSRAQLRDADKRDTARRMHATGSTRAEIARTLHTDFRRVNAYLSDPQTDHPAAS</sequence>
<evidence type="ECO:0000313" key="14">
    <source>
        <dbReference type="EMBL" id="MBB5892618.1"/>
    </source>
</evidence>
<dbReference type="AlphaFoldDB" id="A0A7W9KHC7"/>
<comment type="function">
    <text evidence="11">Acts as a transcriptional regulator. Probably redox-responsive. The apo- but not holo-form probably binds DNA.</text>
</comment>
<comment type="subcellular location">
    <subcellularLocation>
        <location evidence="1 11">Cytoplasm</location>
    </subcellularLocation>
</comment>
<dbReference type="PROSITE" id="PS51674">
    <property type="entry name" value="4FE4S_WBL"/>
    <property type="match status" value="1"/>
</dbReference>
<dbReference type="GO" id="GO:0045454">
    <property type="term" value="P:cell redox homeostasis"/>
    <property type="evidence" value="ECO:0007669"/>
    <property type="project" value="TreeGrafter"/>
</dbReference>
<dbReference type="Pfam" id="PF02467">
    <property type="entry name" value="Whib"/>
    <property type="match status" value="1"/>
</dbReference>
<evidence type="ECO:0000256" key="6">
    <source>
        <dbReference type="ARBA" id="ARBA00023014"/>
    </source>
</evidence>
<feature type="binding site" evidence="11">
    <location>
        <position position="44"/>
    </location>
    <ligand>
        <name>[4Fe-4S] cluster</name>
        <dbReference type="ChEBI" id="CHEBI:49883"/>
    </ligand>
</feature>
<keyword evidence="15" id="KW-1185">Reference proteome</keyword>
<keyword evidence="4 11" id="KW-0479">Metal-binding</keyword>
<dbReference type="GO" id="GO:0005737">
    <property type="term" value="C:cytoplasm"/>
    <property type="evidence" value="ECO:0007669"/>
    <property type="project" value="UniProtKB-SubCell"/>
</dbReference>
<protein>
    <recommendedName>
        <fullName evidence="11">Transcriptional regulator WhiB</fullName>
    </recommendedName>
</protein>
<accession>A0A7W9KHC7</accession>
<evidence type="ECO:0000256" key="5">
    <source>
        <dbReference type="ARBA" id="ARBA00023004"/>
    </source>
</evidence>
<keyword evidence="10 11" id="KW-0804">Transcription</keyword>
<keyword evidence="7 11" id="KW-0805">Transcription regulation</keyword>
<evidence type="ECO:0000256" key="12">
    <source>
        <dbReference type="SAM" id="MobiDB-lite"/>
    </source>
</evidence>
<dbReference type="GO" id="GO:0003677">
    <property type="term" value="F:DNA binding"/>
    <property type="evidence" value="ECO:0007669"/>
    <property type="project" value="UniProtKB-UniRule"/>
</dbReference>
<comment type="caution">
    <text evidence="14">The sequence shown here is derived from an EMBL/GenBank/DDBJ whole genome shotgun (WGS) entry which is preliminary data.</text>
</comment>
<comment type="similarity">
    <text evidence="2 11">Belongs to the WhiB family.</text>
</comment>
<dbReference type="GO" id="GO:0045892">
    <property type="term" value="P:negative regulation of DNA-templated transcription"/>
    <property type="evidence" value="ECO:0007669"/>
    <property type="project" value="TreeGrafter"/>
</dbReference>
<comment type="PTM">
    <text evidence="11">Upon Fe-S cluster removal intramolecular disulfide bonds are formed.</text>
</comment>
<dbReference type="InterPro" id="IPR003482">
    <property type="entry name" value="Whib"/>
</dbReference>
<proteinExistence type="inferred from homology"/>
<feature type="region of interest" description="Disordered" evidence="12">
    <location>
        <begin position="69"/>
        <end position="101"/>
    </location>
</feature>
<gene>
    <name evidence="11" type="primary">whiB</name>
    <name evidence="14" type="ORF">BJ998_003814</name>
</gene>
<feature type="binding site" evidence="11">
    <location>
        <position position="38"/>
    </location>
    <ligand>
        <name>[4Fe-4S] cluster</name>
        <dbReference type="ChEBI" id="CHEBI:49883"/>
    </ligand>
</feature>
<dbReference type="GO" id="GO:0046872">
    <property type="term" value="F:metal ion binding"/>
    <property type="evidence" value="ECO:0007669"/>
    <property type="project" value="UniProtKB-KW"/>
</dbReference>
<evidence type="ECO:0000256" key="1">
    <source>
        <dbReference type="ARBA" id="ARBA00004496"/>
    </source>
</evidence>
<keyword evidence="3 11" id="KW-0004">4Fe-4S</keyword>
<dbReference type="GO" id="GO:0035731">
    <property type="term" value="F:dinitrosyl-iron complex binding"/>
    <property type="evidence" value="ECO:0007669"/>
    <property type="project" value="UniProtKB-UniRule"/>
</dbReference>
<evidence type="ECO:0000259" key="13">
    <source>
        <dbReference type="PROSITE" id="PS51674"/>
    </source>
</evidence>
<evidence type="ECO:0000256" key="9">
    <source>
        <dbReference type="ARBA" id="ARBA00023157"/>
    </source>
</evidence>
<keyword evidence="9 11" id="KW-1015">Disulfide bond</keyword>
<feature type="domain" description="4Fe-4S Wbl-type" evidence="13">
    <location>
        <begin position="11"/>
        <end position="68"/>
    </location>
</feature>
<evidence type="ECO:0000256" key="2">
    <source>
        <dbReference type="ARBA" id="ARBA00006597"/>
    </source>
</evidence>
<dbReference type="PANTHER" id="PTHR38839:SF4">
    <property type="entry name" value="TRANSCRIPTIONAL REGULATOR WHIB"/>
    <property type="match status" value="1"/>
</dbReference>
<dbReference type="InterPro" id="IPR034768">
    <property type="entry name" value="4FE4S_WBL"/>
</dbReference>
<dbReference type="PANTHER" id="PTHR38839">
    <property type="entry name" value="TRANSCRIPTIONAL REGULATOR WHID-RELATED"/>
    <property type="match status" value="1"/>
</dbReference>
<feature type="binding site" evidence="11">
    <location>
        <position position="35"/>
    </location>
    <ligand>
        <name>[4Fe-4S] cluster</name>
        <dbReference type="ChEBI" id="CHEBI:49883"/>
    </ligand>
</feature>
<evidence type="ECO:0000256" key="4">
    <source>
        <dbReference type="ARBA" id="ARBA00022723"/>
    </source>
</evidence>
<evidence type="ECO:0000256" key="3">
    <source>
        <dbReference type="ARBA" id="ARBA00022485"/>
    </source>
</evidence>
<feature type="compositionally biased region" description="Basic and acidic residues" evidence="12">
    <location>
        <begin position="69"/>
        <end position="91"/>
    </location>
</feature>
<comment type="cofactor">
    <cofactor evidence="11">
        <name>[4Fe-4S] cluster</name>
        <dbReference type="ChEBI" id="CHEBI:49883"/>
    </cofactor>
    <text evidence="11">Binds 1 [4Fe-4S] cluster per subunit. Following nitrosylation of the [4Fe-4S] cluster binds 1 [4Fe-8(NO)] cluster per subunit.</text>
</comment>
<dbReference type="Proteomes" id="UP000585638">
    <property type="component" value="Unassembled WGS sequence"/>
</dbReference>
<evidence type="ECO:0000256" key="7">
    <source>
        <dbReference type="ARBA" id="ARBA00023015"/>
    </source>
</evidence>
<keyword evidence="8 11" id="KW-0238">DNA-binding</keyword>
<organism evidence="14 15">
    <name type="scientific">Kutzneria kofuensis</name>
    <dbReference type="NCBI Taxonomy" id="103725"/>
    <lineage>
        <taxon>Bacteria</taxon>
        <taxon>Bacillati</taxon>
        <taxon>Actinomycetota</taxon>
        <taxon>Actinomycetes</taxon>
        <taxon>Pseudonocardiales</taxon>
        <taxon>Pseudonocardiaceae</taxon>
        <taxon>Kutzneria</taxon>
    </lineage>
</organism>
<keyword evidence="5 11" id="KW-0408">Iron</keyword>
<feature type="binding site" evidence="11">
    <location>
        <position position="12"/>
    </location>
    <ligand>
        <name>[4Fe-4S] cluster</name>
        <dbReference type="ChEBI" id="CHEBI:49883"/>
    </ligand>
</feature>
<dbReference type="GO" id="GO:0051539">
    <property type="term" value="F:4 iron, 4 sulfur cluster binding"/>
    <property type="evidence" value="ECO:0007669"/>
    <property type="project" value="UniProtKB-UniRule"/>
</dbReference>